<keyword evidence="6 12" id="KW-1005">Bacterial flagellum biogenesis</keyword>
<keyword evidence="10" id="KW-0975">Bacterial flagellum</keyword>
<evidence type="ECO:0000256" key="7">
    <source>
        <dbReference type="ARBA" id="ARBA00022927"/>
    </source>
</evidence>
<dbReference type="NCBIfam" id="NF009438">
    <property type="entry name" value="PRK12797.1"/>
    <property type="match status" value="1"/>
</dbReference>
<sequence length="263" mass="28809">MKLEKLMGPGGGRVLLCLLLGVSICFLTLPTFAQDTGGLVLPKITLGVERAKGPADVAISLQILAILTVLSLVPSILVLSTCFTRIIIVLSFTRRALGTQQIPSNQILAGLALFLTFYAMGPAFEGIYRDAINPYLDSKIDTVTALEKGGKYLRDFMFKHTREADISLFTKLSGAAKPKNRDEVPIRALLPAYVISELKTAFQMGIIIFLPFLVVDMIVASTLMSMGMIMLPPIMISLPFKLLLFVMVDGWELIIQSLMLSLR</sequence>
<evidence type="ECO:0000256" key="4">
    <source>
        <dbReference type="ARBA" id="ARBA00022475"/>
    </source>
</evidence>
<dbReference type="PROSITE" id="PS01060">
    <property type="entry name" value="FLIP_1"/>
    <property type="match status" value="1"/>
</dbReference>
<dbReference type="PRINTS" id="PR00951">
    <property type="entry name" value="FLGBIOSNFLIP"/>
</dbReference>
<dbReference type="GO" id="GO:0005886">
    <property type="term" value="C:plasma membrane"/>
    <property type="evidence" value="ECO:0007669"/>
    <property type="project" value="UniProtKB-SubCell"/>
</dbReference>
<dbReference type="GO" id="GO:0009425">
    <property type="term" value="C:bacterial-type flagellum basal body"/>
    <property type="evidence" value="ECO:0007669"/>
    <property type="project" value="UniProtKB-SubCell"/>
</dbReference>
<dbReference type="PANTHER" id="PTHR30587">
    <property type="entry name" value="FLAGELLAR BIOSYNTHETIC PROTEIN FLIP"/>
    <property type="match status" value="1"/>
</dbReference>
<keyword evidence="11 12" id="KW-1006">Bacterial flagellum protein export</keyword>
<keyword evidence="7 12" id="KW-0653">Protein transport</keyword>
<dbReference type="PROSITE" id="PS01061">
    <property type="entry name" value="FLIP_2"/>
    <property type="match status" value="1"/>
</dbReference>
<evidence type="ECO:0000256" key="1">
    <source>
        <dbReference type="ARBA" id="ARBA00006257"/>
    </source>
</evidence>
<evidence type="ECO:0000256" key="8">
    <source>
        <dbReference type="ARBA" id="ARBA00022989"/>
    </source>
</evidence>
<dbReference type="InterPro" id="IPR005838">
    <property type="entry name" value="T3SS_IM_P"/>
</dbReference>
<feature type="transmembrane region" description="Helical" evidence="12">
    <location>
        <begin position="57"/>
        <end position="90"/>
    </location>
</feature>
<keyword evidence="5 12" id="KW-0812">Transmembrane</keyword>
<evidence type="ECO:0000256" key="3">
    <source>
        <dbReference type="ARBA" id="ARBA00022448"/>
    </source>
</evidence>
<evidence type="ECO:0000256" key="10">
    <source>
        <dbReference type="ARBA" id="ARBA00023143"/>
    </source>
</evidence>
<dbReference type="GO" id="GO:0044781">
    <property type="term" value="P:bacterial-type flagellum organization"/>
    <property type="evidence" value="ECO:0007669"/>
    <property type="project" value="UniProtKB-UniRule"/>
</dbReference>
<comment type="caution">
    <text evidence="13">The sequence shown here is derived from an EMBL/GenBank/DDBJ whole genome shotgun (WGS) entry which is preliminary data.</text>
</comment>
<keyword evidence="13" id="KW-0966">Cell projection</keyword>
<dbReference type="NCBIfam" id="TIGR01103">
    <property type="entry name" value="fliP"/>
    <property type="match status" value="1"/>
</dbReference>
<comment type="subcellular location">
    <subcellularLocation>
        <location evidence="12">Cell membrane</location>
        <topology evidence="12">Multi-pass membrane protein</topology>
    </subcellularLocation>
    <subcellularLocation>
        <location evidence="12">Bacterial flagellum basal body</location>
    </subcellularLocation>
</comment>
<proteinExistence type="inferred from homology"/>
<dbReference type="EMBL" id="PGXC01000003">
    <property type="protein sequence ID" value="PKK91559.1"/>
    <property type="molecule type" value="Genomic_DNA"/>
</dbReference>
<dbReference type="Proteomes" id="UP000233256">
    <property type="component" value="Unassembled WGS sequence"/>
</dbReference>
<gene>
    <name evidence="12 13" type="primary">fliP</name>
    <name evidence="13" type="ORF">CVV64_06285</name>
</gene>
<comment type="caution">
    <text evidence="12">Lacks conserved residue(s) required for the propagation of feature annotation.</text>
</comment>
<comment type="function">
    <text evidence="12">Plays a role in the flagellum-specific transport system.</text>
</comment>
<evidence type="ECO:0000256" key="6">
    <source>
        <dbReference type="ARBA" id="ARBA00022795"/>
    </source>
</evidence>
<dbReference type="AlphaFoldDB" id="A0A2N1PT89"/>
<evidence type="ECO:0000313" key="14">
    <source>
        <dbReference type="Proteomes" id="UP000233256"/>
    </source>
</evidence>
<feature type="transmembrane region" description="Helical" evidence="12">
    <location>
        <begin position="206"/>
        <end position="230"/>
    </location>
</feature>
<dbReference type="GO" id="GO:0009306">
    <property type="term" value="P:protein secretion"/>
    <property type="evidence" value="ECO:0007669"/>
    <property type="project" value="UniProtKB-UniRule"/>
</dbReference>
<protein>
    <recommendedName>
        <fullName evidence="2 12">Flagellar biosynthetic protein FliP</fullName>
    </recommendedName>
</protein>
<evidence type="ECO:0000256" key="2">
    <source>
        <dbReference type="ARBA" id="ARBA00021714"/>
    </source>
</evidence>
<evidence type="ECO:0000256" key="5">
    <source>
        <dbReference type="ARBA" id="ARBA00022692"/>
    </source>
</evidence>
<dbReference type="InterPro" id="IPR005837">
    <property type="entry name" value="FliP"/>
</dbReference>
<evidence type="ECO:0000256" key="9">
    <source>
        <dbReference type="ARBA" id="ARBA00023136"/>
    </source>
</evidence>
<accession>A0A2N1PT89</accession>
<comment type="similarity">
    <text evidence="1 12">Belongs to the FliP/MopC/SpaP family.</text>
</comment>
<name>A0A2N1PT89_9BACT</name>
<feature type="transmembrane region" description="Helical" evidence="12">
    <location>
        <begin position="102"/>
        <end position="120"/>
    </location>
</feature>
<evidence type="ECO:0000256" key="12">
    <source>
        <dbReference type="RuleBase" id="RU362069"/>
    </source>
</evidence>
<organism evidence="13 14">
    <name type="scientific">Candidatus Wallbacteria bacterium HGW-Wallbacteria-1</name>
    <dbReference type="NCBI Taxonomy" id="2013854"/>
    <lineage>
        <taxon>Bacteria</taxon>
        <taxon>Candidatus Walliibacteriota</taxon>
    </lineage>
</organism>
<dbReference type="PRINTS" id="PR01302">
    <property type="entry name" value="TYPE3IMPPROT"/>
</dbReference>
<reference evidence="13 14" key="1">
    <citation type="journal article" date="2017" name="ISME J.">
        <title>Potential for microbial H2 and metal transformations associated with novel bacteria and archaea in deep terrestrial subsurface sediments.</title>
        <authorList>
            <person name="Hernsdorf A.W."/>
            <person name="Amano Y."/>
            <person name="Miyakawa K."/>
            <person name="Ise K."/>
            <person name="Suzuki Y."/>
            <person name="Anantharaman K."/>
            <person name="Probst A."/>
            <person name="Burstein D."/>
            <person name="Thomas B.C."/>
            <person name="Banfield J.F."/>
        </authorList>
    </citation>
    <scope>NUCLEOTIDE SEQUENCE [LARGE SCALE GENOMIC DNA]</scope>
    <source>
        <strain evidence="13">HGW-Wallbacteria-1</strain>
    </source>
</reference>
<keyword evidence="3 12" id="KW-0813">Transport</keyword>
<dbReference type="Pfam" id="PF00813">
    <property type="entry name" value="FliP"/>
    <property type="match status" value="1"/>
</dbReference>
<keyword evidence="4 12" id="KW-1003">Cell membrane</keyword>
<keyword evidence="13" id="KW-0969">Cilium</keyword>
<keyword evidence="9 12" id="KW-0472">Membrane</keyword>
<keyword evidence="8 12" id="KW-1133">Transmembrane helix</keyword>
<dbReference type="PANTHER" id="PTHR30587:SF0">
    <property type="entry name" value="FLAGELLAR BIOSYNTHETIC PROTEIN FLIP"/>
    <property type="match status" value="1"/>
</dbReference>
<keyword evidence="13" id="KW-0282">Flagellum</keyword>
<evidence type="ECO:0000313" key="13">
    <source>
        <dbReference type="EMBL" id="PKK91559.1"/>
    </source>
</evidence>
<evidence type="ECO:0000256" key="11">
    <source>
        <dbReference type="ARBA" id="ARBA00023225"/>
    </source>
</evidence>